<keyword evidence="2" id="KW-1185">Reference proteome</keyword>
<gene>
    <name evidence="1" type="ORF">GCM10010831_24610</name>
</gene>
<name>A0A917ECR2_9FLAO</name>
<reference evidence="1 2" key="1">
    <citation type="journal article" date="2014" name="Int. J. Syst. Evol. Microbiol.">
        <title>Complete genome sequence of Corynebacterium casei LMG S-19264T (=DSM 44701T), isolated from a smear-ripened cheese.</title>
        <authorList>
            <consortium name="US DOE Joint Genome Institute (JGI-PGF)"/>
            <person name="Walter F."/>
            <person name="Albersmeier A."/>
            <person name="Kalinowski J."/>
            <person name="Ruckert C."/>
        </authorList>
    </citation>
    <scope>NUCLEOTIDE SEQUENCE [LARGE SCALE GENOMIC DNA]</scope>
    <source>
        <strain evidence="1 2">CGMCC 1.12925</strain>
    </source>
</reference>
<evidence type="ECO:0000313" key="2">
    <source>
        <dbReference type="Proteomes" id="UP000599688"/>
    </source>
</evidence>
<sequence>MTAKEFILKEDKGYLAGDYTLNEVIYLMNEYAKIKELEQCTISRVSESFSKSDLLDLGGWFDGSPEFVEEVVSDWLNAR</sequence>
<dbReference type="AlphaFoldDB" id="A0A917ECR2"/>
<accession>A0A917ECR2</accession>
<protein>
    <submittedName>
        <fullName evidence="1">Uncharacterized protein</fullName>
    </submittedName>
</protein>
<evidence type="ECO:0000313" key="1">
    <source>
        <dbReference type="EMBL" id="GGE22786.1"/>
    </source>
</evidence>
<dbReference type="Proteomes" id="UP000599688">
    <property type="component" value="Unassembled WGS sequence"/>
</dbReference>
<dbReference type="EMBL" id="BMGL01000017">
    <property type="protein sequence ID" value="GGE22786.1"/>
    <property type="molecule type" value="Genomic_DNA"/>
</dbReference>
<proteinExistence type="predicted"/>
<comment type="caution">
    <text evidence="1">The sequence shown here is derived from an EMBL/GenBank/DDBJ whole genome shotgun (WGS) entry which is preliminary data.</text>
</comment>
<dbReference type="RefSeq" id="WP_188407175.1">
    <property type="nucleotide sequence ID" value="NZ_BMGL01000017.1"/>
</dbReference>
<organism evidence="1 2">
    <name type="scientific">Psychroflexus salis</name>
    <dbReference type="NCBI Taxonomy" id="1526574"/>
    <lineage>
        <taxon>Bacteria</taxon>
        <taxon>Pseudomonadati</taxon>
        <taxon>Bacteroidota</taxon>
        <taxon>Flavobacteriia</taxon>
        <taxon>Flavobacteriales</taxon>
        <taxon>Flavobacteriaceae</taxon>
        <taxon>Psychroflexus</taxon>
    </lineage>
</organism>